<name>A0A1X0I3Z2_9MYCO</name>
<dbReference type="AlphaFoldDB" id="A0A1X0I3Z2"/>
<organism evidence="1 2">
    <name type="scientific">Mycobacterium paraseoulense</name>
    <dbReference type="NCBI Taxonomy" id="590652"/>
    <lineage>
        <taxon>Bacteria</taxon>
        <taxon>Bacillati</taxon>
        <taxon>Actinomycetota</taxon>
        <taxon>Actinomycetes</taxon>
        <taxon>Mycobacteriales</taxon>
        <taxon>Mycobacteriaceae</taxon>
        <taxon>Mycobacterium</taxon>
    </lineage>
</organism>
<gene>
    <name evidence="1" type="ORF">BST39_24380</name>
</gene>
<proteinExistence type="predicted"/>
<reference evidence="1 2" key="1">
    <citation type="submission" date="2017-02" db="EMBL/GenBank/DDBJ databases">
        <title>The new phylogeny of genus Mycobacterium.</title>
        <authorList>
            <person name="Tortoli E."/>
            <person name="Trovato A."/>
            <person name="Cirillo D.M."/>
        </authorList>
    </citation>
    <scope>NUCLEOTIDE SEQUENCE [LARGE SCALE GENOMIC DNA]</scope>
    <source>
        <strain evidence="1 2">DSM 45000</strain>
    </source>
</reference>
<evidence type="ECO:0000313" key="1">
    <source>
        <dbReference type="EMBL" id="ORB34290.1"/>
    </source>
</evidence>
<protein>
    <submittedName>
        <fullName evidence="1">Uncharacterized protein</fullName>
    </submittedName>
</protein>
<sequence>MRNALDTLATYSRMDPTALGQYLLDTGNIFTPDRSSAYHIKRDAAQLFILDLQRYIGLVERMYWPRAQTAPKYESIEREPTNVEWLGLLQTPEGQKQLKRQIERLMAKDEPKSERTKAILRRVLWGVSSEQ</sequence>
<dbReference type="Proteomes" id="UP000192513">
    <property type="component" value="Unassembled WGS sequence"/>
</dbReference>
<comment type="caution">
    <text evidence="1">The sequence shown here is derived from an EMBL/GenBank/DDBJ whole genome shotgun (WGS) entry which is preliminary data.</text>
</comment>
<accession>A0A1X0I3Z2</accession>
<dbReference type="EMBL" id="MVIE01000046">
    <property type="protein sequence ID" value="ORB34290.1"/>
    <property type="molecule type" value="Genomic_DNA"/>
</dbReference>
<keyword evidence="2" id="KW-1185">Reference proteome</keyword>
<evidence type="ECO:0000313" key="2">
    <source>
        <dbReference type="Proteomes" id="UP000192513"/>
    </source>
</evidence>